<dbReference type="OrthoDB" id="1273681at2"/>
<evidence type="ECO:0000313" key="1">
    <source>
        <dbReference type="EMBL" id="SFH94281.1"/>
    </source>
</evidence>
<organism evidence="1 2">
    <name type="scientific">Parapedobacter indicus</name>
    <dbReference type="NCBI Taxonomy" id="1477437"/>
    <lineage>
        <taxon>Bacteria</taxon>
        <taxon>Pseudomonadati</taxon>
        <taxon>Bacteroidota</taxon>
        <taxon>Sphingobacteriia</taxon>
        <taxon>Sphingobacteriales</taxon>
        <taxon>Sphingobacteriaceae</taxon>
        <taxon>Parapedobacter</taxon>
    </lineage>
</organism>
<keyword evidence="2" id="KW-1185">Reference proteome</keyword>
<dbReference type="AlphaFoldDB" id="A0A1I3E6F0"/>
<sequence>MEEKDFDALAAEQANIDSLIGKGMDFTVRTSAIERLFGSGKEKTFTIHEPYTGTLDLLADEFLKMEIDEEALTENPIRQSNRIIKRSAEPMARVIAVAVLNGRCWVELTPYRGFVNRSLINRYTNYFLRRLKPSTLKQLALIIRQIMNAGDFINSIRWMSGAIPRTTKPKANLVEEKQ</sequence>
<gene>
    <name evidence="1" type="ORF">SAMN05444682_101775</name>
</gene>
<proteinExistence type="predicted"/>
<dbReference type="RefSeq" id="WP_090624350.1">
    <property type="nucleotide sequence ID" value="NZ_FOQO01000001.1"/>
</dbReference>
<dbReference type="Proteomes" id="UP000198670">
    <property type="component" value="Unassembled WGS sequence"/>
</dbReference>
<accession>A0A1I3E6F0</accession>
<protein>
    <submittedName>
        <fullName evidence="1">Uncharacterized protein</fullName>
    </submittedName>
</protein>
<name>A0A1I3E6F0_9SPHI</name>
<evidence type="ECO:0000313" key="2">
    <source>
        <dbReference type="Proteomes" id="UP000198670"/>
    </source>
</evidence>
<reference evidence="1 2" key="1">
    <citation type="submission" date="2016-10" db="EMBL/GenBank/DDBJ databases">
        <authorList>
            <person name="de Groot N.N."/>
        </authorList>
    </citation>
    <scope>NUCLEOTIDE SEQUENCE [LARGE SCALE GENOMIC DNA]</scope>
    <source>
        <strain evidence="1 2">RK1</strain>
    </source>
</reference>
<dbReference type="EMBL" id="FOQO01000001">
    <property type="protein sequence ID" value="SFH94281.1"/>
    <property type="molecule type" value="Genomic_DNA"/>
</dbReference>
<dbReference type="STRING" id="1477437.SAMN05444682_101775"/>